<gene>
    <name evidence="2" type="ORF">DEA8626_01535</name>
</gene>
<feature type="signal peptide" evidence="1">
    <location>
        <begin position="1"/>
        <end position="33"/>
    </location>
</feature>
<dbReference type="EMBL" id="OMOQ01000001">
    <property type="protein sequence ID" value="SPH18005.1"/>
    <property type="molecule type" value="Genomic_DNA"/>
</dbReference>
<accession>A0A2R8B5W7</accession>
<evidence type="ECO:0000313" key="3">
    <source>
        <dbReference type="Proteomes" id="UP000244924"/>
    </source>
</evidence>
<reference evidence="2" key="1">
    <citation type="submission" date="2018-03" db="EMBL/GenBank/DDBJ databases">
        <authorList>
            <person name="Keele B.F."/>
        </authorList>
    </citation>
    <scope>NUCLEOTIDE SEQUENCE [LARGE SCALE GENOMIC DNA]</scope>
    <source>
        <strain evidence="2">CECT 8626</strain>
    </source>
</reference>
<evidence type="ECO:0000256" key="1">
    <source>
        <dbReference type="SAM" id="SignalP"/>
    </source>
</evidence>
<proteinExistence type="predicted"/>
<sequence length="168" mass="18169">MIDRRNRPSSILCYGVICAVLALAVWLAGTARAAEHCGEVNALVNAARSNFQGIATGGTAPAAPQAPDAVANCAVSPSLSGANVYHCAWQYQYRSTRAHRAFDALQGLIRDCFGNRAHMRKDQGVNHPDSYDLRQYRLDSVEMSVSIKDKAAQQATFVFLRILGEADG</sequence>
<dbReference type="Proteomes" id="UP000244924">
    <property type="component" value="Unassembled WGS sequence"/>
</dbReference>
<feature type="chain" id="PRO_5015332573" evidence="1">
    <location>
        <begin position="34"/>
        <end position="168"/>
    </location>
</feature>
<name>A0A2R8B5W7_9RHOB</name>
<dbReference type="OrthoDB" id="7709136at2"/>
<keyword evidence="3" id="KW-1185">Reference proteome</keyword>
<organism evidence="2 3">
    <name type="scientific">Albidovulum aquaemixtae</name>
    <dbReference type="NCBI Taxonomy" id="1542388"/>
    <lineage>
        <taxon>Bacteria</taxon>
        <taxon>Pseudomonadati</taxon>
        <taxon>Pseudomonadota</taxon>
        <taxon>Alphaproteobacteria</taxon>
        <taxon>Rhodobacterales</taxon>
        <taxon>Paracoccaceae</taxon>
        <taxon>Albidovulum</taxon>
    </lineage>
</organism>
<protein>
    <submittedName>
        <fullName evidence="2">Uncharacterized protein</fullName>
    </submittedName>
</protein>
<keyword evidence="1" id="KW-0732">Signal</keyword>
<evidence type="ECO:0000313" key="2">
    <source>
        <dbReference type="EMBL" id="SPH18005.1"/>
    </source>
</evidence>
<dbReference type="AlphaFoldDB" id="A0A2R8B5W7"/>
<dbReference type="RefSeq" id="WP_108852389.1">
    <property type="nucleotide sequence ID" value="NZ_OMOQ01000001.1"/>
</dbReference>